<comment type="similarity">
    <text evidence="1">Belongs to the AAA ATPase family.</text>
</comment>
<dbReference type="PANTHER" id="PTHR23069">
    <property type="entry name" value="AAA DOMAIN-CONTAINING"/>
    <property type="match status" value="1"/>
</dbReference>
<dbReference type="Proteomes" id="UP001604277">
    <property type="component" value="Unassembled WGS sequence"/>
</dbReference>
<gene>
    <name evidence="6" type="ORF">Fot_45023</name>
</gene>
<reference evidence="7" key="1">
    <citation type="submission" date="2024-07" db="EMBL/GenBank/DDBJ databases">
        <title>Two chromosome-level genome assemblies of Korean endemic species Abeliophyllum distichum and Forsythia ovata (Oleaceae).</title>
        <authorList>
            <person name="Jang H."/>
        </authorList>
    </citation>
    <scope>NUCLEOTIDE SEQUENCE [LARGE SCALE GENOMIC DNA]</scope>
</reference>
<name>A0ABD1R8Q6_9LAMI</name>
<feature type="domain" description="AAA ATPase AAA+ lid" evidence="5">
    <location>
        <begin position="2"/>
        <end position="33"/>
    </location>
</feature>
<dbReference type="InterPro" id="IPR045199">
    <property type="entry name" value="ATAD2-like"/>
</dbReference>
<evidence type="ECO:0000256" key="2">
    <source>
        <dbReference type="ARBA" id="ARBA00022741"/>
    </source>
</evidence>
<keyword evidence="3" id="KW-0067">ATP-binding</keyword>
<feature type="region of interest" description="Disordered" evidence="4">
    <location>
        <begin position="830"/>
        <end position="849"/>
    </location>
</feature>
<evidence type="ECO:0000259" key="5">
    <source>
        <dbReference type="Pfam" id="PF17862"/>
    </source>
</evidence>
<dbReference type="Pfam" id="PF17862">
    <property type="entry name" value="AAA_lid_3"/>
    <property type="match status" value="1"/>
</dbReference>
<dbReference type="InterPro" id="IPR041569">
    <property type="entry name" value="AAA_lid_3"/>
</dbReference>
<evidence type="ECO:0000313" key="7">
    <source>
        <dbReference type="Proteomes" id="UP001604277"/>
    </source>
</evidence>
<proteinExistence type="inferred from homology"/>
<dbReference type="PANTHER" id="PTHR23069:SF7">
    <property type="entry name" value="P-LOOP CONTAINING NUCLEOSIDE TRIPHOSPHATE HYDROLASES SUPERFAMILY PROTEIN"/>
    <property type="match status" value="1"/>
</dbReference>
<evidence type="ECO:0000313" key="6">
    <source>
        <dbReference type="EMBL" id="KAL2483579.1"/>
    </source>
</evidence>
<protein>
    <recommendedName>
        <fullName evidence="5">AAA ATPase AAA+ lid domain-containing protein</fullName>
    </recommendedName>
</protein>
<evidence type="ECO:0000256" key="4">
    <source>
        <dbReference type="SAM" id="MobiDB-lite"/>
    </source>
</evidence>
<comment type="caution">
    <text evidence="6">The sequence shown here is derived from an EMBL/GenBank/DDBJ whole genome shotgun (WGS) entry which is preliminary data.</text>
</comment>
<accession>A0ABD1R8Q6</accession>
<dbReference type="EMBL" id="JBFOLJ010000013">
    <property type="protein sequence ID" value="KAL2483579.1"/>
    <property type="molecule type" value="Genomic_DNA"/>
</dbReference>
<dbReference type="AlphaFoldDB" id="A0ABD1R8Q6"/>
<keyword evidence="7" id="KW-1185">Reference proteome</keyword>
<evidence type="ECO:0000256" key="3">
    <source>
        <dbReference type="ARBA" id="ARBA00022840"/>
    </source>
</evidence>
<dbReference type="GO" id="GO:0005524">
    <property type="term" value="F:ATP binding"/>
    <property type="evidence" value="ECO:0007669"/>
    <property type="project" value="UniProtKB-KW"/>
</dbReference>
<sequence length="998" mass="110235">MKWVARRTVGFAGADLQALCTQAAIIALRRSFPLQEVLSAAGAKASHGRCPPIPTFTVEERDWLEALSCAAPPCSQRETGITVNDVASSPLDTSLIPSLLRPLTRLLVSLHLNEGVWLPLPLDKATTLIKNVIISALDRKRMQSDNWWMHVDDLLQEKDVANEIENNLSLVNILIEGPNYCCFNALEDNSDDGCLKFPPSNFQHIGACSGLLQNTSHVSGSKSGFQILISGNPRSGQRHLASCLLHCFVGNVDVWKVDLASISQEGHGDMVLGLTRMLMRCAGMQSCMIFMPRVDLWAVETFNQANDEYSDSPLMEPQSSEKISIAEHCEVDKEHDLCPSAKETEVAVSQTAIKNASYLWNSFVELVDSIRVHTSLMILATSEVPLSFFPHRIKQFFERETVKCSLSCPLQDKVPQFSVQLDGSYDYSVVIDSVAVKLSKDLAQHFVHLIHCRNHIHANSFKDTTCDTNKGDVDSVYPRERTTSTVLDSKSCPVSPAASMNNIIKGKSSLLFAISMFGYQILFYPRFGELCWVTSKLKEGPSAWIDGPWKVWPFNSCIVRPVKPAVKVDDASGSSNIKSKEKSGVVRGLVAVGLSAYKGQYTSLKEVSSEVRKVLELVVGRINDKIQSGKARNQFFHLLAQVAYLEDMVINWAHTLQSLEADAQLSEARTGSLNKGIACKDDHSQGDGLKLDVLNGSINEHRMVEESREFDVKVVECTNSCNSDNSRPDAGDKIAVTLQEPSQLLVSNHFYPVILGSAPNEVDFAAPNDVDFEPSKPEASGFCAEFGVNDGSIKHSNEITERCFDIEADGPGFSGDKHDSDLSNSIKACSQDNDLPNKDTNENSGGNDLDVNYSLKPTGLLSGSFAMCLYHCCFDCLISLYNLLRRIINFEWGLKGNDSTIEDVHDFLVSLSVNLHLALSKLSLDEFHSRGRKCKQDGPRRRIESCEMDPSQCKDSGKLLPMECGSHGRCNSGSIIENFAQNSPQWKYNRNSFLGMVY</sequence>
<evidence type="ECO:0000256" key="1">
    <source>
        <dbReference type="ARBA" id="ARBA00006914"/>
    </source>
</evidence>
<dbReference type="Gene3D" id="1.10.8.60">
    <property type="match status" value="1"/>
</dbReference>
<keyword evidence="2" id="KW-0547">Nucleotide-binding</keyword>
<organism evidence="6 7">
    <name type="scientific">Forsythia ovata</name>
    <dbReference type="NCBI Taxonomy" id="205694"/>
    <lineage>
        <taxon>Eukaryota</taxon>
        <taxon>Viridiplantae</taxon>
        <taxon>Streptophyta</taxon>
        <taxon>Embryophyta</taxon>
        <taxon>Tracheophyta</taxon>
        <taxon>Spermatophyta</taxon>
        <taxon>Magnoliopsida</taxon>
        <taxon>eudicotyledons</taxon>
        <taxon>Gunneridae</taxon>
        <taxon>Pentapetalae</taxon>
        <taxon>asterids</taxon>
        <taxon>lamiids</taxon>
        <taxon>Lamiales</taxon>
        <taxon>Oleaceae</taxon>
        <taxon>Forsythieae</taxon>
        <taxon>Forsythia</taxon>
    </lineage>
</organism>